<evidence type="ECO:0000313" key="2">
    <source>
        <dbReference type="EMBL" id="GFZ15814.1"/>
    </source>
</evidence>
<organism evidence="2 3">
    <name type="scientific">Actinidia rufa</name>
    <dbReference type="NCBI Taxonomy" id="165716"/>
    <lineage>
        <taxon>Eukaryota</taxon>
        <taxon>Viridiplantae</taxon>
        <taxon>Streptophyta</taxon>
        <taxon>Embryophyta</taxon>
        <taxon>Tracheophyta</taxon>
        <taxon>Spermatophyta</taxon>
        <taxon>Magnoliopsida</taxon>
        <taxon>eudicotyledons</taxon>
        <taxon>Gunneridae</taxon>
        <taxon>Pentapetalae</taxon>
        <taxon>asterids</taxon>
        <taxon>Ericales</taxon>
        <taxon>Actinidiaceae</taxon>
        <taxon>Actinidia</taxon>
    </lineage>
</organism>
<dbReference type="AlphaFoldDB" id="A0A7J0GZ68"/>
<evidence type="ECO:0000259" key="1">
    <source>
        <dbReference type="Pfam" id="PF25597"/>
    </source>
</evidence>
<keyword evidence="3" id="KW-1185">Reference proteome</keyword>
<dbReference type="PANTHER" id="PTHR34541:SF2">
    <property type="entry name" value="OS01G0729900 PROTEIN"/>
    <property type="match status" value="1"/>
</dbReference>
<dbReference type="Pfam" id="PF25597">
    <property type="entry name" value="SH3_retrovirus"/>
    <property type="match status" value="1"/>
</dbReference>
<protein>
    <recommendedName>
        <fullName evidence="1">Retroviral polymerase SH3-like domain-containing protein</fullName>
    </recommendedName>
</protein>
<evidence type="ECO:0000313" key="3">
    <source>
        <dbReference type="Proteomes" id="UP000585474"/>
    </source>
</evidence>
<dbReference type="Proteomes" id="UP000585474">
    <property type="component" value="Unassembled WGS sequence"/>
</dbReference>
<proteinExistence type="predicted"/>
<comment type="caution">
    <text evidence="2">The sequence shown here is derived from an EMBL/GenBank/DDBJ whole genome shotgun (WGS) entry which is preliminary data.</text>
</comment>
<feature type="domain" description="Retroviral polymerase SH3-like" evidence="1">
    <location>
        <begin position="692"/>
        <end position="721"/>
    </location>
</feature>
<dbReference type="OrthoDB" id="1842620at2759"/>
<name>A0A7J0GZ68_9ERIC</name>
<accession>A0A7J0GZ68</accession>
<gene>
    <name evidence="2" type="ORF">Acr_25g0002230</name>
</gene>
<sequence>MERSFEAWEEVQRHGHDLADRLAQGFTGLIQTQINPPSFSWPNTPKPKLFDVEFPILSHITPPSFPWPNSQMQKLFDVDFPTKNFTKRNFGLATEKSGIKGVSVIFDIGNRLGKAGADFEACLNGMVQQFFRRLPVPSWQDKIVVGSLHTELNNQRTDTGQAWGSKVLLVRQVVRGLLGQFGEARTLRLDVDEPQPLQSRAPHAILRSACSRNSDLIDVVAGHHRCGASRMRLHRFLRLDAPLVFNNTVPNPNRNNQCFTFSCQPATIMAAQLLPIFHRNQSLIFHLGTVNVKSTYDSRMGDVEGSVVARGDLWRIEASRSGSTSGNERSLPSLSSLDQYFSFMIQHCCYQFTCQSNTCFAVWSKHRRLLLMSMICLKPLACSIVDLQFPNGQFTYVSGEGLSTSAFLPFCGGLLQVQGQYPGEMRFSFACKNKWGIRVTPAVQWPDKSFSLGLAQALAWKRSGLIVRPTIQFCPTAPPELRLVPIWSRFGLSGLDLVRLRKSLSPPDPDMALPDSDEALDVVVQLRALSLLRALPQKPLLDLLSHHLTHTALRGTALLSNPSLAAESNLSLAADFKSSAYSQQNDIQEFYNEMTSYWDQLALMEPAVLQTIDEYVQYRQKQRLVQFLMALRDQFEPLRGAILHRSPLPSVDGAVHELIAEETRLKVHHISHPAQSVFATSSIPRSQIRVFATSSKGYRCYDPMTKKLYVSRHVTFFERLPYFTLPSKAAHVAKEDLIYLDPFPSDVPTEEYSSTLDIADIPLPAISPEMSDCPPLCLL</sequence>
<dbReference type="EMBL" id="BJWL01000025">
    <property type="protein sequence ID" value="GFZ15814.1"/>
    <property type="molecule type" value="Genomic_DNA"/>
</dbReference>
<reference evidence="2 3" key="1">
    <citation type="submission" date="2019-07" db="EMBL/GenBank/DDBJ databases">
        <title>De Novo Assembly of kiwifruit Actinidia rufa.</title>
        <authorList>
            <person name="Sugita-Konishi S."/>
            <person name="Sato K."/>
            <person name="Mori E."/>
            <person name="Abe Y."/>
            <person name="Kisaki G."/>
            <person name="Hamano K."/>
            <person name="Suezawa K."/>
            <person name="Otani M."/>
            <person name="Fukuda T."/>
            <person name="Manabe T."/>
            <person name="Gomi K."/>
            <person name="Tabuchi M."/>
            <person name="Akimitsu K."/>
            <person name="Kataoka I."/>
        </authorList>
    </citation>
    <scope>NUCLEOTIDE SEQUENCE [LARGE SCALE GENOMIC DNA]</scope>
    <source>
        <strain evidence="3">cv. Fuchu</strain>
    </source>
</reference>
<dbReference type="PANTHER" id="PTHR34541">
    <property type="entry name" value="OS01G0729900 PROTEIN"/>
    <property type="match status" value="1"/>
</dbReference>
<dbReference type="InterPro" id="IPR057670">
    <property type="entry name" value="SH3_retrovirus"/>
</dbReference>